<keyword evidence="2" id="KW-1185">Reference proteome</keyword>
<protein>
    <submittedName>
        <fullName evidence="1">NADP-dependent oxidoreductases 1</fullName>
        <ecNumber evidence="1">1.1.1.349</ecNumber>
    </submittedName>
</protein>
<name>A0ABQ9NKR3_9PEZI</name>
<evidence type="ECO:0000313" key="2">
    <source>
        <dbReference type="Proteomes" id="UP001172684"/>
    </source>
</evidence>
<organism evidence="1 2">
    <name type="scientific">Coniosporium apollinis</name>
    <dbReference type="NCBI Taxonomy" id="61459"/>
    <lineage>
        <taxon>Eukaryota</taxon>
        <taxon>Fungi</taxon>
        <taxon>Dikarya</taxon>
        <taxon>Ascomycota</taxon>
        <taxon>Pezizomycotina</taxon>
        <taxon>Dothideomycetes</taxon>
        <taxon>Dothideomycetes incertae sedis</taxon>
        <taxon>Coniosporium</taxon>
    </lineage>
</organism>
<accession>A0ABQ9NKR3</accession>
<dbReference type="GO" id="GO:0140393">
    <property type="term" value="F:norsolorinic acid ketoreductase activity"/>
    <property type="evidence" value="ECO:0007669"/>
    <property type="project" value="UniProtKB-EC"/>
</dbReference>
<dbReference type="EMBL" id="JAPDRL010000065">
    <property type="protein sequence ID" value="KAJ9660486.1"/>
    <property type="molecule type" value="Genomic_DNA"/>
</dbReference>
<reference evidence="1" key="1">
    <citation type="submission" date="2022-10" db="EMBL/GenBank/DDBJ databases">
        <title>Culturing micro-colonial fungi from biological soil crusts in the Mojave desert and describing Neophaeococcomyces mojavensis, and introducing the new genera and species Taxawa tesnikishii.</title>
        <authorList>
            <person name="Kurbessoian T."/>
            <person name="Stajich J.E."/>
        </authorList>
    </citation>
    <scope>NUCLEOTIDE SEQUENCE</scope>
    <source>
        <strain evidence="1">TK_1</strain>
    </source>
</reference>
<gene>
    <name evidence="1" type="primary">NOR1_2</name>
    <name evidence="1" type="ORF">H2201_006908</name>
</gene>
<dbReference type="EC" id="1.1.1.349" evidence="1"/>
<evidence type="ECO:0000313" key="1">
    <source>
        <dbReference type="EMBL" id="KAJ9660486.1"/>
    </source>
</evidence>
<dbReference type="Proteomes" id="UP001172684">
    <property type="component" value="Unassembled WGS sequence"/>
</dbReference>
<proteinExistence type="predicted"/>
<keyword evidence="1" id="KW-0560">Oxidoreductase</keyword>
<sequence length="52" mass="5703">MGDQGARLMGRPKAPVTMEMCVEGVTARIDEATKEKTSGQFVLYEDGSKVPW</sequence>
<comment type="caution">
    <text evidence="1">The sequence shown here is derived from an EMBL/GenBank/DDBJ whole genome shotgun (WGS) entry which is preliminary data.</text>
</comment>